<dbReference type="EC" id="6.1.1.10" evidence="2"/>
<keyword evidence="5" id="KW-0547">Nucleotide-binding</keyword>
<dbReference type="InterPro" id="IPR009080">
    <property type="entry name" value="tRNAsynth_Ia_anticodon-bd"/>
</dbReference>
<dbReference type="NCBIfam" id="TIGR00398">
    <property type="entry name" value="metG"/>
    <property type="match status" value="1"/>
</dbReference>
<dbReference type="HAMAP" id="MF_01228">
    <property type="entry name" value="Met_tRNA_synth_type2"/>
    <property type="match status" value="1"/>
</dbReference>
<dbReference type="Pfam" id="PF01406">
    <property type="entry name" value="tRNA-synt_1e"/>
    <property type="match status" value="1"/>
</dbReference>
<dbReference type="Pfam" id="PF19303">
    <property type="entry name" value="Anticodon_3"/>
    <property type="match status" value="1"/>
</dbReference>
<evidence type="ECO:0000259" key="10">
    <source>
        <dbReference type="Pfam" id="PF01406"/>
    </source>
</evidence>
<evidence type="ECO:0000256" key="4">
    <source>
        <dbReference type="ARBA" id="ARBA00022723"/>
    </source>
</evidence>
<protein>
    <recommendedName>
        <fullName evidence="2">methionine--tRNA ligase</fullName>
        <ecNumber evidence="2">6.1.1.10</ecNumber>
    </recommendedName>
</protein>
<dbReference type="InterPro" id="IPR023457">
    <property type="entry name" value="Met-tRNA_synth_2"/>
</dbReference>
<keyword evidence="9" id="KW-0030">Aminoacyl-tRNA synthetase</keyword>
<dbReference type="CDD" id="cd07957">
    <property type="entry name" value="Anticodon_Ia_Met"/>
    <property type="match status" value="1"/>
</dbReference>
<dbReference type="EMBL" id="CAFBLU010000007">
    <property type="protein sequence ID" value="CAB4868252.1"/>
    <property type="molecule type" value="Genomic_DNA"/>
</dbReference>
<dbReference type="InterPro" id="IPR015413">
    <property type="entry name" value="Methionyl/Leucyl_tRNA_Synth"/>
</dbReference>
<evidence type="ECO:0000256" key="6">
    <source>
        <dbReference type="ARBA" id="ARBA00022833"/>
    </source>
</evidence>
<evidence type="ECO:0000259" key="11">
    <source>
        <dbReference type="Pfam" id="PF09334"/>
    </source>
</evidence>
<feature type="domain" description="tRNA synthetases class I catalytic" evidence="10">
    <location>
        <begin position="12"/>
        <end position="121"/>
    </location>
</feature>
<dbReference type="Gene3D" id="1.10.730.10">
    <property type="entry name" value="Isoleucyl-tRNA Synthetase, Domain 1"/>
    <property type="match status" value="1"/>
</dbReference>
<evidence type="ECO:0000313" key="13">
    <source>
        <dbReference type="EMBL" id="CAB4868252.1"/>
    </source>
</evidence>
<sequence length="499" mass="55905">MSYYVTTPIYYVNAQPHLGHAYTTIAADVLARHMRQRGEDVFFLTGTDEHGEPVALAAEAEGVSPKELADRNAARFEALMPRIEATNDFFIRTSDPRHTEAVRELMVRIHEAGHIYKGEYEGLYCPRCADFKTAQEVGPGDTCPVHGIELTVEKEENWFFRLSAFQEDLERLFDEQPDFVRPPERRNEALSFIRSGLRDISCSRSGLTWGVPVPWDESQVFYVWFDALLNYVTALRFAREGEDLTSQYWPAAVQLIGKDILKFHAVYWPAILMAAGLDVPRSLIVHGYLLMDGEKMSKSLGNVLDPFEVMDRFGADALRFYLMREVQFGADGTVSTEGFETRYSTELANDFGNLASRTVAMVERWRDGNTPAVAHDPVIEAELSGVAAEVAAFLDAVEPTNALEAIWKRIRRLNRYVEETAPWVLAKDEAESQRLDQVLATLIEGVRVVTVALHAFIPVSTGTLIAALGEDDLSWRAATWRPVGTGSKVGPLAPLFPKP</sequence>
<accession>A0A6J7DB89</accession>
<evidence type="ECO:0000256" key="8">
    <source>
        <dbReference type="ARBA" id="ARBA00022917"/>
    </source>
</evidence>
<dbReference type="InterPro" id="IPR014729">
    <property type="entry name" value="Rossmann-like_a/b/a_fold"/>
</dbReference>
<dbReference type="GO" id="GO:0004825">
    <property type="term" value="F:methionine-tRNA ligase activity"/>
    <property type="evidence" value="ECO:0007669"/>
    <property type="project" value="UniProtKB-EC"/>
</dbReference>
<evidence type="ECO:0000256" key="7">
    <source>
        <dbReference type="ARBA" id="ARBA00022840"/>
    </source>
</evidence>
<keyword evidence="8" id="KW-0648">Protein biosynthesis</keyword>
<dbReference type="SUPFAM" id="SSF52374">
    <property type="entry name" value="Nucleotidylyl transferase"/>
    <property type="match status" value="1"/>
</dbReference>
<keyword evidence="4" id="KW-0479">Metal-binding</keyword>
<dbReference type="Gene3D" id="3.40.50.620">
    <property type="entry name" value="HUPs"/>
    <property type="match status" value="1"/>
</dbReference>
<dbReference type="Gene3D" id="2.170.220.10">
    <property type="match status" value="1"/>
</dbReference>
<dbReference type="InterPro" id="IPR014758">
    <property type="entry name" value="Met-tRNA_synth"/>
</dbReference>
<evidence type="ECO:0000256" key="9">
    <source>
        <dbReference type="ARBA" id="ARBA00023146"/>
    </source>
</evidence>
<dbReference type="AlphaFoldDB" id="A0A6J7DB89"/>
<keyword evidence="7" id="KW-0067">ATP-binding</keyword>
<proteinExistence type="inferred from homology"/>
<organism evidence="13">
    <name type="scientific">freshwater metagenome</name>
    <dbReference type="NCBI Taxonomy" id="449393"/>
    <lineage>
        <taxon>unclassified sequences</taxon>
        <taxon>metagenomes</taxon>
        <taxon>ecological metagenomes</taxon>
    </lineage>
</organism>
<dbReference type="GO" id="GO:0005524">
    <property type="term" value="F:ATP binding"/>
    <property type="evidence" value="ECO:0007669"/>
    <property type="project" value="UniProtKB-KW"/>
</dbReference>
<gene>
    <name evidence="13" type="ORF">UFOPK3444_00574</name>
</gene>
<feature type="domain" description="Methionyl/Leucyl tRNA synthetase" evidence="11">
    <location>
        <begin position="143"/>
        <end position="358"/>
    </location>
</feature>
<dbReference type="InterPro" id="IPR032678">
    <property type="entry name" value="tRNA-synt_1_cat_dom"/>
</dbReference>
<reference evidence="13" key="1">
    <citation type="submission" date="2020-05" db="EMBL/GenBank/DDBJ databases">
        <authorList>
            <person name="Chiriac C."/>
            <person name="Salcher M."/>
            <person name="Ghai R."/>
            <person name="Kavagutti S V."/>
        </authorList>
    </citation>
    <scope>NUCLEOTIDE SEQUENCE</scope>
</reference>
<feature type="domain" description="Methionyl-tRNA synthetase anticodon-binding" evidence="12">
    <location>
        <begin position="380"/>
        <end position="477"/>
    </location>
</feature>
<dbReference type="PANTHER" id="PTHR43326">
    <property type="entry name" value="METHIONYL-TRNA SYNTHETASE"/>
    <property type="match status" value="1"/>
</dbReference>
<evidence type="ECO:0000259" key="12">
    <source>
        <dbReference type="Pfam" id="PF19303"/>
    </source>
</evidence>
<name>A0A6J7DB89_9ZZZZ</name>
<evidence type="ECO:0000256" key="2">
    <source>
        <dbReference type="ARBA" id="ARBA00012838"/>
    </source>
</evidence>
<dbReference type="GO" id="GO:0046872">
    <property type="term" value="F:metal ion binding"/>
    <property type="evidence" value="ECO:0007669"/>
    <property type="project" value="UniProtKB-KW"/>
</dbReference>
<evidence type="ECO:0000256" key="1">
    <source>
        <dbReference type="ARBA" id="ARBA00001947"/>
    </source>
</evidence>
<keyword evidence="6" id="KW-0862">Zinc</keyword>
<dbReference type="InterPro" id="IPR033911">
    <property type="entry name" value="MetRS_core"/>
</dbReference>
<dbReference type="CDD" id="cd00814">
    <property type="entry name" value="MetRS_core"/>
    <property type="match status" value="1"/>
</dbReference>
<keyword evidence="3" id="KW-0436">Ligase</keyword>
<dbReference type="PRINTS" id="PR01041">
    <property type="entry name" value="TRNASYNTHMET"/>
</dbReference>
<evidence type="ECO:0000256" key="3">
    <source>
        <dbReference type="ARBA" id="ARBA00022598"/>
    </source>
</evidence>
<dbReference type="InterPro" id="IPR041872">
    <property type="entry name" value="Anticodon_Met"/>
</dbReference>
<comment type="cofactor">
    <cofactor evidence="1">
        <name>Zn(2+)</name>
        <dbReference type="ChEBI" id="CHEBI:29105"/>
    </cofactor>
</comment>
<dbReference type="PANTHER" id="PTHR43326:SF1">
    <property type="entry name" value="METHIONINE--TRNA LIGASE, MITOCHONDRIAL"/>
    <property type="match status" value="1"/>
</dbReference>
<evidence type="ECO:0000256" key="5">
    <source>
        <dbReference type="ARBA" id="ARBA00022741"/>
    </source>
</evidence>
<dbReference type="GO" id="GO:0006431">
    <property type="term" value="P:methionyl-tRNA aminoacylation"/>
    <property type="evidence" value="ECO:0007669"/>
    <property type="project" value="InterPro"/>
</dbReference>
<dbReference type="SUPFAM" id="SSF47323">
    <property type="entry name" value="Anticodon-binding domain of a subclass of class I aminoacyl-tRNA synthetases"/>
    <property type="match status" value="1"/>
</dbReference>
<dbReference type="Pfam" id="PF09334">
    <property type="entry name" value="tRNA-synt_1g"/>
    <property type="match status" value="1"/>
</dbReference>
<dbReference type="NCBIfam" id="NF008900">
    <property type="entry name" value="PRK12267.1"/>
    <property type="match status" value="1"/>
</dbReference>